<dbReference type="AlphaFoldDB" id="A0A016WTL5"/>
<gene>
    <name evidence="2" type="primary">Acey_s0526.g2938</name>
    <name evidence="2" type="ORF">Y032_0526g2938</name>
</gene>
<organism evidence="2 3">
    <name type="scientific">Ancylostoma ceylanicum</name>
    <dbReference type="NCBI Taxonomy" id="53326"/>
    <lineage>
        <taxon>Eukaryota</taxon>
        <taxon>Metazoa</taxon>
        <taxon>Ecdysozoa</taxon>
        <taxon>Nematoda</taxon>
        <taxon>Chromadorea</taxon>
        <taxon>Rhabditida</taxon>
        <taxon>Rhabditina</taxon>
        <taxon>Rhabditomorpha</taxon>
        <taxon>Strongyloidea</taxon>
        <taxon>Ancylostomatidae</taxon>
        <taxon>Ancylostomatinae</taxon>
        <taxon>Ancylostoma</taxon>
    </lineage>
</organism>
<dbReference type="Proteomes" id="UP000024635">
    <property type="component" value="Unassembled WGS sequence"/>
</dbReference>
<evidence type="ECO:0000313" key="3">
    <source>
        <dbReference type="Proteomes" id="UP000024635"/>
    </source>
</evidence>
<dbReference type="InterPro" id="IPR008569">
    <property type="entry name" value="DUF851"/>
</dbReference>
<dbReference type="EMBL" id="JARK01000126">
    <property type="protein sequence ID" value="EYC42567.1"/>
    <property type="molecule type" value="Genomic_DNA"/>
</dbReference>
<dbReference type="STRING" id="53326.A0A016WTL5"/>
<feature type="compositionally biased region" description="Basic and acidic residues" evidence="1">
    <location>
        <begin position="1"/>
        <end position="10"/>
    </location>
</feature>
<dbReference type="OrthoDB" id="5867859at2759"/>
<reference evidence="3" key="1">
    <citation type="journal article" date="2015" name="Nat. Genet.">
        <title>The genome and transcriptome of the zoonotic hookworm Ancylostoma ceylanicum identify infection-specific gene families.</title>
        <authorList>
            <person name="Schwarz E.M."/>
            <person name="Hu Y."/>
            <person name="Antoshechkin I."/>
            <person name="Miller M.M."/>
            <person name="Sternberg P.W."/>
            <person name="Aroian R.V."/>
        </authorList>
    </citation>
    <scope>NUCLEOTIDE SEQUENCE</scope>
    <source>
        <strain evidence="3">HY135</strain>
    </source>
</reference>
<feature type="region of interest" description="Disordered" evidence="1">
    <location>
        <begin position="163"/>
        <end position="183"/>
    </location>
</feature>
<sequence>MLKHYSEEKNNPYQDVQEEDTDDELVMNAAVLIDVLENRLKLVPMPDIEIVLDPLEETTTLAARDSPCYTKEVIFGNTVRSMVNLNELSIRALSIKGRKKQVTRVYGEDLKPLSMLEPTIMKTYYRKTYDRSKAIPFTPSMKKTTQPPTCTDGELQTALPAPKGTIQSTTKTLQGEPLMKSKG</sequence>
<proteinExistence type="predicted"/>
<protein>
    <submittedName>
        <fullName evidence="2">Uncharacterized protein</fullName>
    </submittedName>
</protein>
<evidence type="ECO:0000256" key="1">
    <source>
        <dbReference type="SAM" id="MobiDB-lite"/>
    </source>
</evidence>
<accession>A0A016WTL5</accession>
<name>A0A016WTL5_9BILA</name>
<keyword evidence="3" id="KW-1185">Reference proteome</keyword>
<feature type="region of interest" description="Disordered" evidence="1">
    <location>
        <begin position="1"/>
        <end position="20"/>
    </location>
</feature>
<dbReference type="Pfam" id="PF05867">
    <property type="entry name" value="DUF851"/>
    <property type="match status" value="1"/>
</dbReference>
<comment type="caution">
    <text evidence="2">The sequence shown here is derived from an EMBL/GenBank/DDBJ whole genome shotgun (WGS) entry which is preliminary data.</text>
</comment>
<evidence type="ECO:0000313" key="2">
    <source>
        <dbReference type="EMBL" id="EYC42567.1"/>
    </source>
</evidence>